<evidence type="ECO:0000256" key="5">
    <source>
        <dbReference type="SAM" id="MobiDB-lite"/>
    </source>
</evidence>
<dbReference type="InterPro" id="IPR007110">
    <property type="entry name" value="Ig-like_dom"/>
</dbReference>
<dbReference type="STRING" id="56723.ENSLBEP00000016785"/>
<keyword evidence="4" id="KW-0202">Cytokine</keyword>
<dbReference type="Ensembl" id="ENSLBET00000017732.1">
    <property type="protein sequence ID" value="ENSLBEP00000016785.1"/>
    <property type="gene ID" value="ENSLBEG00000012935.1"/>
</dbReference>
<evidence type="ECO:0000256" key="1">
    <source>
        <dbReference type="ARBA" id="ARBA00022729"/>
    </source>
</evidence>
<evidence type="ECO:0000256" key="4">
    <source>
        <dbReference type="RuleBase" id="RU281113"/>
    </source>
</evidence>
<dbReference type="PANTHER" id="PTHR48485">
    <property type="entry name" value="INTERLEUKIN-12 SUBUNIT BETA-RELATED"/>
    <property type="match status" value="1"/>
</dbReference>
<dbReference type="GeneTree" id="ENSGT00390000012630"/>
<keyword evidence="4" id="KW-0964">Secreted</keyword>
<accession>A0A3Q3M8N4</accession>
<evidence type="ECO:0000256" key="3">
    <source>
        <dbReference type="ARBA" id="ARBA00023180"/>
    </source>
</evidence>
<keyword evidence="3 4" id="KW-0325">Glycoprotein</keyword>
<feature type="region of interest" description="Disordered" evidence="5">
    <location>
        <begin position="337"/>
        <end position="356"/>
    </location>
</feature>
<reference evidence="7" key="2">
    <citation type="submission" date="2025-09" db="UniProtKB">
        <authorList>
            <consortium name="Ensembl"/>
        </authorList>
    </citation>
    <scope>IDENTIFICATION</scope>
</reference>
<dbReference type="GO" id="GO:0005125">
    <property type="term" value="F:cytokine activity"/>
    <property type="evidence" value="ECO:0007669"/>
    <property type="project" value="UniProtKB-KW"/>
</dbReference>
<proteinExistence type="inferred from homology"/>
<evidence type="ECO:0000256" key="2">
    <source>
        <dbReference type="ARBA" id="ARBA00023157"/>
    </source>
</evidence>
<comment type="subunit">
    <text evidence="4">Heterodimer with IL12A; disulfide-linked. The heterodimer is known as interleukin IL-12.</text>
</comment>
<sequence>MKLFVFSIVCSFLQISRQNPPTQWTLLPHILVVEVDGSKSQLPLSCLQPEELPRRGNESLDIFWMKDKEAGAQRGNTYQVRLQESLGGGSYTCYSRNGSLLNHTEVLIQEKGAVRRKILVKTDQGTVSFCSAQNLNGEFRCSWTWDRLRVGVVAFIRAQRASDDTQCSVDSGGKHWSCSSHHSKFRCSVDDSGNGITCVDELHCPYAEEIQQIHITVYVKTKHFLVENYSKHFYLSEIVKPDKVHINKVNTTMIEWSYPSSWSIPFSYFPLTFQIALFKRDCEMCVNPCTDSKATKTLMVHSTDICRLEVKHKSKAVCVRAKDALCDSQWSEWSHLRNKRNKENKENKHRPNKKRA</sequence>
<feature type="chain" id="PRO_5018377197" description="Interleukin-12 subunit beta" evidence="4">
    <location>
        <begin position="19"/>
        <end position="356"/>
    </location>
</feature>
<comment type="similarity">
    <text evidence="4">Belongs to the IL-12B family.</text>
</comment>
<name>A0A3Q3M8N4_9LABR</name>
<evidence type="ECO:0000313" key="8">
    <source>
        <dbReference type="Proteomes" id="UP000261660"/>
    </source>
</evidence>
<dbReference type="GO" id="GO:0005615">
    <property type="term" value="C:extracellular space"/>
    <property type="evidence" value="ECO:0007669"/>
    <property type="project" value="UniProtKB-KW"/>
</dbReference>
<keyword evidence="2" id="KW-1015">Disulfide bond</keyword>
<comment type="subcellular location">
    <subcellularLocation>
        <location evidence="4">Secreted</location>
    </subcellularLocation>
</comment>
<organism evidence="7 8">
    <name type="scientific">Labrus bergylta</name>
    <name type="common">ballan wrasse</name>
    <dbReference type="NCBI Taxonomy" id="56723"/>
    <lineage>
        <taxon>Eukaryota</taxon>
        <taxon>Metazoa</taxon>
        <taxon>Chordata</taxon>
        <taxon>Craniata</taxon>
        <taxon>Vertebrata</taxon>
        <taxon>Euteleostomi</taxon>
        <taxon>Actinopterygii</taxon>
        <taxon>Neopterygii</taxon>
        <taxon>Teleostei</taxon>
        <taxon>Neoteleostei</taxon>
        <taxon>Acanthomorphata</taxon>
        <taxon>Eupercaria</taxon>
        <taxon>Labriformes</taxon>
        <taxon>Labridae</taxon>
        <taxon>Labrus</taxon>
    </lineage>
</organism>
<dbReference type="InterPro" id="IPR036116">
    <property type="entry name" value="FN3_sf"/>
</dbReference>
<feature type="compositionally biased region" description="Basic residues" evidence="5">
    <location>
        <begin position="347"/>
        <end position="356"/>
    </location>
</feature>
<dbReference type="Pfam" id="PF10420">
    <property type="entry name" value="IL12p40_C"/>
    <property type="match status" value="1"/>
</dbReference>
<dbReference type="InterPro" id="IPR015528">
    <property type="entry name" value="IL-12_beta"/>
</dbReference>
<dbReference type="PRINTS" id="PR01928">
    <property type="entry name" value="INTRLEUKN12B"/>
</dbReference>
<dbReference type="Gene3D" id="2.60.40.10">
    <property type="entry name" value="Immunoglobulins"/>
    <property type="match status" value="2"/>
</dbReference>
<dbReference type="GO" id="GO:0004896">
    <property type="term" value="F:cytokine receptor activity"/>
    <property type="evidence" value="ECO:0007669"/>
    <property type="project" value="UniProtKB-UniRule"/>
</dbReference>
<dbReference type="PIRSF" id="PIRSF038007">
    <property type="entry name" value="IL_12_beta"/>
    <property type="match status" value="1"/>
</dbReference>
<evidence type="ECO:0000313" key="7">
    <source>
        <dbReference type="Ensembl" id="ENSLBEP00000016785.1"/>
    </source>
</evidence>
<dbReference type="AlphaFoldDB" id="A0A3Q3M8N4"/>
<dbReference type="InterPro" id="IPR050676">
    <property type="entry name" value="IL-12"/>
</dbReference>
<reference evidence="7" key="1">
    <citation type="submission" date="2025-08" db="UniProtKB">
        <authorList>
            <consortium name="Ensembl"/>
        </authorList>
    </citation>
    <scope>IDENTIFICATION</scope>
</reference>
<feature type="signal peptide" evidence="4">
    <location>
        <begin position="1"/>
        <end position="18"/>
    </location>
</feature>
<keyword evidence="4" id="KW-0393">Immunoglobulin domain</keyword>
<dbReference type="InterPro" id="IPR019482">
    <property type="entry name" value="IL-12_beta_cen-dom"/>
</dbReference>
<protein>
    <recommendedName>
        <fullName evidence="4">Interleukin-12 subunit beta</fullName>
        <shortName evidence="4">IL-12B</shortName>
    </recommendedName>
    <alternativeName>
        <fullName evidence="4">Cytotoxic lymphocyte maturation factor 40 kDa subunit</fullName>
    </alternativeName>
    <alternativeName>
        <fullName evidence="4">IL-12 subunit p40</fullName>
    </alternativeName>
</protein>
<dbReference type="SUPFAM" id="SSF49265">
    <property type="entry name" value="Fibronectin type III"/>
    <property type="match status" value="2"/>
</dbReference>
<dbReference type="InterPro" id="IPR013783">
    <property type="entry name" value="Ig-like_fold"/>
</dbReference>
<dbReference type="PROSITE" id="PS50835">
    <property type="entry name" value="IG_LIKE"/>
    <property type="match status" value="1"/>
</dbReference>
<gene>
    <name evidence="4" type="primary">IL12B</name>
</gene>
<dbReference type="Proteomes" id="UP000261660">
    <property type="component" value="Unplaced"/>
</dbReference>
<evidence type="ECO:0000259" key="6">
    <source>
        <dbReference type="PROSITE" id="PS50835"/>
    </source>
</evidence>
<dbReference type="InParanoid" id="A0A3Q3M8N4"/>
<keyword evidence="1 4" id="KW-0732">Signal</keyword>
<keyword evidence="8" id="KW-1185">Reference proteome</keyword>
<dbReference type="PANTHER" id="PTHR48485:SF4">
    <property type="entry name" value="INTERLEUKIN-12 SUBUNIT BETA"/>
    <property type="match status" value="1"/>
</dbReference>
<feature type="domain" description="Ig-like" evidence="6">
    <location>
        <begin position="28"/>
        <end position="109"/>
    </location>
</feature>